<evidence type="ECO:0000256" key="1">
    <source>
        <dbReference type="SAM" id="MobiDB-lite"/>
    </source>
</evidence>
<organism evidence="3 4">
    <name type="scientific">Tetrabaena socialis</name>
    <dbReference type="NCBI Taxonomy" id="47790"/>
    <lineage>
        <taxon>Eukaryota</taxon>
        <taxon>Viridiplantae</taxon>
        <taxon>Chlorophyta</taxon>
        <taxon>core chlorophytes</taxon>
        <taxon>Chlorophyceae</taxon>
        <taxon>CS clade</taxon>
        <taxon>Chlamydomonadales</taxon>
        <taxon>Tetrabaenaceae</taxon>
        <taxon>Tetrabaena</taxon>
    </lineage>
</organism>
<accession>A0A2J7ZZQ9</accession>
<evidence type="ECO:0000259" key="2">
    <source>
        <dbReference type="Pfam" id="PF07137"/>
    </source>
</evidence>
<dbReference type="EMBL" id="PGGS01000284">
    <property type="protein sequence ID" value="PNH05728.1"/>
    <property type="molecule type" value="Genomic_DNA"/>
</dbReference>
<dbReference type="SUPFAM" id="SSF51197">
    <property type="entry name" value="Clavaminate synthase-like"/>
    <property type="match status" value="1"/>
</dbReference>
<dbReference type="GO" id="GO:0010028">
    <property type="term" value="P:xanthophyll cycle"/>
    <property type="evidence" value="ECO:0007669"/>
    <property type="project" value="InterPro"/>
</dbReference>
<dbReference type="AlphaFoldDB" id="A0A2J7ZZQ9"/>
<dbReference type="Gene3D" id="2.40.128.20">
    <property type="match status" value="2"/>
</dbReference>
<sequence>MPLLTTTTTRITVKAAALITMLSAAGRPCKNPAYDYFPCQHQLYYRGKGRGQFWYEPVFKAITLDGREVWRRRVYRVRRAKRAHIGLGPGSKGFVAIVPLVRANVLVAPGSRQHVLMGERLNELWENASNNEERAEVVQVVLDTIPECHLVRLEVEPGQILFIDGNTVHAGDAAIPEETPLRLHFYALGPHTATADTRLPWTPDGRGLELWDTTQLLLGRHDSDNFLFVYLVLINQYVTAVPQVADTTKGFDLKSLACMIANCGSKIMGCVQDATCKSALDCLNSCTFNDQVCQYRCIVSYESPLFEAFSLCILQLHNCRGLDAKPPLLPGGGAKPPLLPGAWGPGGAAVDGASRSSTGDAKPPLLPGAWGPGGAAVDGASRSSTGDAKPPLLPGAWGPGRAAVDGAYRSAAAGIGGGAKPPLLPGAWGPGGAAVDGAYRSAAAGIGGGAKPPLLPGAWGPGRAAVDGAYRSAAAGIGGGAKPPLLPGAWGPGGAAVDGASRSSTAGIGGGAKPPLLPGAWGPGRAAVDGAYRSAAAGIGGGAKPPLLPGAWGPGGAAVDGASRSSTGDAKPPLLPGAWGPGRAAVDGAYRGRKAAAAAGLPAGAGLTRLRDDGGQADSERMASPGTFHLSVLDNGVTSNEYWRILDCDEGLAFCLFYYSGAAATAGLAYSGAVLGTADGAMPGPQHTARLHAALARAGIQPWELSYVDNSGCADAPLGITGPLGRVAGAAA</sequence>
<dbReference type="Proteomes" id="UP000236333">
    <property type="component" value="Unassembled WGS sequence"/>
</dbReference>
<evidence type="ECO:0000313" key="3">
    <source>
        <dbReference type="EMBL" id="PNH05728.1"/>
    </source>
</evidence>
<feature type="region of interest" description="Disordered" evidence="1">
    <location>
        <begin position="345"/>
        <end position="396"/>
    </location>
</feature>
<dbReference type="InterPro" id="IPR044682">
    <property type="entry name" value="VDE"/>
</dbReference>
<keyword evidence="4" id="KW-1185">Reference proteome</keyword>
<dbReference type="Pfam" id="PF07137">
    <property type="entry name" value="VDE"/>
    <property type="match status" value="1"/>
</dbReference>
<feature type="domain" description="VDE lipocalin" evidence="2">
    <location>
        <begin position="257"/>
        <end position="319"/>
    </location>
</feature>
<feature type="region of interest" description="Disordered" evidence="1">
    <location>
        <begin position="554"/>
        <end position="579"/>
    </location>
</feature>
<reference evidence="3 4" key="1">
    <citation type="journal article" date="2017" name="Mol. Biol. Evol.">
        <title>The 4-celled Tetrabaena socialis nuclear genome reveals the essential components for genetic control of cell number at the origin of multicellularity in the volvocine lineage.</title>
        <authorList>
            <person name="Featherston J."/>
            <person name="Arakaki Y."/>
            <person name="Hanschen E.R."/>
            <person name="Ferris P.J."/>
            <person name="Michod R.E."/>
            <person name="Olson B.J.S.C."/>
            <person name="Nozaki H."/>
            <person name="Durand P.M."/>
        </authorList>
    </citation>
    <scope>NUCLEOTIDE SEQUENCE [LARGE SCALE GENOMIC DNA]</scope>
    <source>
        <strain evidence="3 4">NIES-571</strain>
    </source>
</reference>
<name>A0A2J7ZZQ9_9CHLO</name>
<dbReference type="InterPro" id="IPR010788">
    <property type="entry name" value="VDE_dom"/>
</dbReference>
<feature type="region of interest" description="Disordered" evidence="1">
    <location>
        <begin position="496"/>
        <end position="518"/>
    </location>
</feature>
<evidence type="ECO:0000313" key="4">
    <source>
        <dbReference type="Proteomes" id="UP000236333"/>
    </source>
</evidence>
<comment type="caution">
    <text evidence="3">The sequence shown here is derived from an EMBL/GenBank/DDBJ whole genome shotgun (WGS) entry which is preliminary data.</text>
</comment>
<dbReference type="OrthoDB" id="420426at2759"/>
<dbReference type="InterPro" id="IPR012674">
    <property type="entry name" value="Calycin"/>
</dbReference>
<dbReference type="GO" id="GO:0046422">
    <property type="term" value="F:violaxanthin de-epoxidase activity"/>
    <property type="evidence" value="ECO:0007669"/>
    <property type="project" value="InterPro"/>
</dbReference>
<protein>
    <recommendedName>
        <fullName evidence="2">VDE lipocalin domain-containing protein</fullName>
    </recommendedName>
</protein>
<gene>
    <name evidence="3" type="ORF">TSOC_007988</name>
</gene>
<dbReference type="PANTHER" id="PTHR33970">
    <property type="entry name" value="VIOLAXANTHIN DE-EPOXIDASE, CHLOROPLASTIC-RELATED"/>
    <property type="match status" value="1"/>
</dbReference>
<dbReference type="PANTHER" id="PTHR33970:SF2">
    <property type="entry name" value="OS01G0716400 PROTEIN"/>
    <property type="match status" value="1"/>
</dbReference>
<proteinExistence type="predicted"/>